<dbReference type="InterPro" id="IPR015915">
    <property type="entry name" value="Kelch-typ_b-propeller"/>
</dbReference>
<dbReference type="SUPFAM" id="SSF117281">
    <property type="entry name" value="Kelch motif"/>
    <property type="match status" value="4"/>
</dbReference>
<dbReference type="Pfam" id="PF24681">
    <property type="entry name" value="Kelch_KLHDC2_KLHL20_DRC7"/>
    <property type="match status" value="2"/>
</dbReference>
<reference evidence="1 2" key="1">
    <citation type="journal article" date="2015" name="Nature">
        <title>rRNA introns, odd ribosomes, and small enigmatic genomes across a large radiation of phyla.</title>
        <authorList>
            <person name="Brown C.T."/>
            <person name="Hug L.A."/>
            <person name="Thomas B.C."/>
            <person name="Sharon I."/>
            <person name="Castelle C.J."/>
            <person name="Singh A."/>
            <person name="Wilkins M.J."/>
            <person name="Williams K.H."/>
            <person name="Banfield J.F."/>
        </authorList>
    </citation>
    <scope>NUCLEOTIDE SEQUENCE [LARGE SCALE GENOMIC DNA]</scope>
</reference>
<evidence type="ECO:0000313" key="1">
    <source>
        <dbReference type="EMBL" id="KKQ65778.1"/>
    </source>
</evidence>
<dbReference type="PANTHER" id="PTHR45632">
    <property type="entry name" value="LD33804P"/>
    <property type="match status" value="1"/>
</dbReference>
<dbReference type="SMART" id="SM00612">
    <property type="entry name" value="Kelch"/>
    <property type="match status" value="10"/>
</dbReference>
<protein>
    <submittedName>
        <fullName evidence="1">Uncharacterized protein</fullName>
    </submittedName>
</protein>
<comment type="caution">
    <text evidence="1">The sequence shown here is derived from an EMBL/GenBank/DDBJ whole genome shotgun (WGS) entry which is preliminary data.</text>
</comment>
<gene>
    <name evidence="1" type="ORF">US86_C0008G0001</name>
</gene>
<dbReference type="InterPro" id="IPR006652">
    <property type="entry name" value="Kelch_1"/>
</dbReference>
<organism evidence="1 2">
    <name type="scientific">Candidatus Daviesbacteria bacterium GW2011_GWA2_38_24</name>
    <dbReference type="NCBI Taxonomy" id="1618422"/>
    <lineage>
        <taxon>Bacteria</taxon>
        <taxon>Candidatus Daviesiibacteriota</taxon>
    </lineage>
</organism>
<dbReference type="Gene3D" id="2.120.10.80">
    <property type="entry name" value="Kelch-type beta propeller"/>
    <property type="match status" value="8"/>
</dbReference>
<evidence type="ECO:0000313" key="2">
    <source>
        <dbReference type="Proteomes" id="UP000034235"/>
    </source>
</evidence>
<dbReference type="PATRIC" id="fig|1618422.5.peg.1022"/>
<dbReference type="EMBL" id="LBUP01000008">
    <property type="protein sequence ID" value="KKQ65778.1"/>
    <property type="molecule type" value="Genomic_DNA"/>
</dbReference>
<accession>A0A0G0JDN4</accession>
<feature type="non-terminal residue" evidence="1">
    <location>
        <position position="2235"/>
    </location>
</feature>
<dbReference type="InterPro" id="IPR011043">
    <property type="entry name" value="Gal_Oxase/kelch_b-propeller"/>
</dbReference>
<dbReference type="Proteomes" id="UP000034235">
    <property type="component" value="Unassembled WGS sequence"/>
</dbReference>
<sequence>MGKYKFFEILSVFFAIIILLAAGISPPNVLAQIVRPGKLSINTNTAISGTLEVAGDIVLTGRLLGEGFVSSVIAGDNVTITEQANDDGSVSPIISVAIPTSVTSFQGSTGAITLTAGTGITIDGTKITSSAKLSDVRSSGGCSSCITNDDVSNDITISSSGSVDVGALSGKVVETKGGTNQSTYTTGDILYSSAANTLSKLGIGTSGQVLTVSSSGIPEWAASTGGVTGLNSLSGALTISGTSNQVSVSSSGTTITLSTPQSIGTASSPSFTGLTVSGLSTAGVVHNDANGLLSTSLIVNADISNTASIAYSKLNLASSITGSDLASNISIDTSGSLTSSSTTPITLSSTTPAIAIGDTGTLTISDGTNTLFSLADAGTAGTLTVGTLTPSNALGVAYGGTGGTDAATARTNLELVIGTDVQAYDATLGALAAYATNGLLTQTAADTFTGRTITGTTGTITVSNGDGVSGNPTLTIASDYLGQDSITTLGTIGSGIWQGTAVAVAYGGTGDTTYTDGQLLIGNTTGNTLTAATLTAGSGVTITNGNGSIEISASGTGDMTAVGSMTTGAAFADSTADDDWLGLGASAGRIEFDDQDTDEVNILGANVGIGDSTPAALFTVGDGDRFQVNSSGQVTLNPSSTTPIANISNSLTPISAGTTGSYATLSTLPQTIYYVSSVAYNGYLFVTGGDNGSVPFGLSTVYSAKINSDGTIGTWATLSTIPQAIRLHSAVTYNGYLFMTGGSNNTGSFSTVYSAKINSDGTIGSWATLSILPQTIQRHSAVAYNGYLFVTGGYNGSSYISTVYSAKINSDGTIGGWATLSTLPQLIGYHSAVTYNRYLFVTGGTAASDLSTVYSAKINSDGTIGSWATLSTLPQLMMGHKAVAYNGYLFVTGGTSAAALSTVYSAQIKADGTIGSWATLSTLPQTIYIHSAVVYNGYIFITGGFNGTSVLSTVYSAPLQSTALATNTSSTLSTGNLLDLWNNSSSKLSVDYNGNLTTSGSMTFAGTSQTPSANLTSALSPIGAGGIGTWSTLANLPQTLYYHSSTTYNGYLFITGGATVSTVYSAQIKGDGTLGGWQTLSTMPAALYGHVSVAYNGYLYIVGGATVSTVYSAPIKSDGTIGAWATLSTLPQTMYAHGGAAYNGYLFVTGGYNTGAISTVYSAQIKGDGTIGSWATLSTLPQTLYWHNTVASNGYLFALGGSGAILSTVYSAKINSDGTIGAWATLSTLPAVRQNLATVAYNGYLYVTGGSANGTTGTSTVYSAKINSDGTIGSWATLPTLSQVLFGHAAAVYNGYLFISGGYNAISTVYSAPLQSTAFALHASGALSTGALNTGQTQTWTAGNLFDLWNNNQSKFSVDYAGNMSTTGGINFSQTQGAAASAAFTSKTDQIEAGGIGTWSTLANLPAVNQYNASVSYNGYLFVIGGYTGSTQLSTVYSAKINPDGTVGGWATLTNLPVTLYYHTAAAYNGYIFVTGGQTSTSILSTVYSAKINSDGTIGSWATLSTLPTIVYTHASVAYNGYLYVLGGNNNSVNISTVYSAPIKSDGTIGAWATLSTLPVILRYHSSVAYNNYLFAVGGHVSAAVSTVYSARIKDDGTIGSWATLSTLPALRRLHLSVTYNGYLYVLGGNDGFSYASTVYSAKINSDGTVGSWATLPTLPATLSDGIAGTAYNGYIFLTGGYNGSAVVSTVYSAPLQSTAFVYNTTNTWATGNLMDVWNNGSSKLTLDNSGNLSIGGKFTSNVVPSGDGLTGSYSTLTNLPAVRWNYNGAAYNGYLFVAGGSNGAAPTSTVYSAKINSDGTIGSWATLSTMPTINNFHGVVAAKGYLFIVGGCPANNTCGSGQAYSTVYSAQIKPDGIIGSWATLSTLPALNGASSVVVANDYIFVIGGFDGAAYVSTVYSAQIKSDGTVGSWGTRTALPATKSTTGGAFYSGYLFVAGGVTTGSVITSTVYSAPVNSDGTIGSWQTLSTLPAVNNYNGLTAYNGYLYSIGGCSASFSCNSYSTVYSAPIKSDGTIGAWSTLTTLPALKGGPATAIYNGYLFVAGGHDGSAATSTVYSASLTTSRAFVFNTSSDYPYGASTVGGSASLFSIQNNGDARFNVDAQGNGRFLGSVYAQSAILGTPGGVGDLAENMEAADESIEAGDVVSISSSVIAIPSAVEGEAISLSGIATSSDVHRSPRNDNGGKLVKSSVPYDNTVIGVISTKPSLTFSPDLTNGRPVALSGRVPVKISSTSA</sequence>
<proteinExistence type="predicted"/>
<dbReference type="SUPFAM" id="SSF50965">
    <property type="entry name" value="Galactose oxidase, central domain"/>
    <property type="match status" value="1"/>
</dbReference>
<name>A0A0G0JDN4_9BACT</name>